<dbReference type="EMBL" id="JACQWF010000248">
    <property type="protein sequence ID" value="MBI4595813.1"/>
    <property type="molecule type" value="Genomic_DNA"/>
</dbReference>
<dbReference type="SUPFAM" id="SSF52096">
    <property type="entry name" value="ClpP/crotonase"/>
    <property type="match status" value="1"/>
</dbReference>
<dbReference type="GO" id="GO:0016836">
    <property type="term" value="F:hydro-lyase activity"/>
    <property type="evidence" value="ECO:0007669"/>
    <property type="project" value="UniProtKB-ARBA"/>
</dbReference>
<protein>
    <submittedName>
        <fullName evidence="4">Enoyl-CoA hydratase/isomerase family protein</fullName>
    </submittedName>
</protein>
<sequence>MQFEKMTLEKEEGIATLTLNHPEKLNAMTTEMWADLRRVIDTVEKDDEIKVLVITGTGRAFCSGSDVSGRLAVRMEGKIPMTHRELVEPVGYHAHFIHNLEVPIIAAINGTAAGAGLSFVLLSDIRIASNTARFGASWVKVGLIGDLGATCLLPRVVGTSKALELLTTGDLINAQEAERIGLVSKVVPPEELMPTVKAIATKLANGPTVAIKFMKRAVYQGIHNDLRTQLDFESYAQNVCRQTADHREGVRAFMEKRPPQFKGI</sequence>
<dbReference type="InterPro" id="IPR001753">
    <property type="entry name" value="Enoyl-CoA_hydra/iso"/>
</dbReference>
<name>A0A933LQ52_UNCTE</name>
<dbReference type="Pfam" id="PF00378">
    <property type="entry name" value="ECH_1"/>
    <property type="match status" value="1"/>
</dbReference>
<dbReference type="InterPro" id="IPR029045">
    <property type="entry name" value="ClpP/crotonase-like_dom_sf"/>
</dbReference>
<dbReference type="PROSITE" id="PS00166">
    <property type="entry name" value="ENOYL_COA_HYDRATASE"/>
    <property type="match status" value="1"/>
</dbReference>
<dbReference type="PANTHER" id="PTHR43459:SF1">
    <property type="entry name" value="EG:BACN32G11.4 PROTEIN"/>
    <property type="match status" value="1"/>
</dbReference>
<proteinExistence type="inferred from homology"/>
<evidence type="ECO:0000256" key="3">
    <source>
        <dbReference type="RuleBase" id="RU003707"/>
    </source>
</evidence>
<reference evidence="4" key="1">
    <citation type="submission" date="2020-07" db="EMBL/GenBank/DDBJ databases">
        <title>Huge and variable diversity of episymbiotic CPR bacteria and DPANN archaea in groundwater ecosystems.</title>
        <authorList>
            <person name="He C.Y."/>
            <person name="Keren R."/>
            <person name="Whittaker M."/>
            <person name="Farag I.F."/>
            <person name="Doudna J."/>
            <person name="Cate J.H.D."/>
            <person name="Banfield J.F."/>
        </authorList>
    </citation>
    <scope>NUCLEOTIDE SEQUENCE</scope>
    <source>
        <strain evidence="4">NC_groundwater_1482_Ag_S-0.65um_47_24</strain>
    </source>
</reference>
<dbReference type="Gene3D" id="3.90.226.10">
    <property type="entry name" value="2-enoyl-CoA Hydratase, Chain A, domain 1"/>
    <property type="match status" value="1"/>
</dbReference>
<dbReference type="InterPro" id="IPR014748">
    <property type="entry name" value="Enoyl-CoA_hydra_C"/>
</dbReference>
<dbReference type="Proteomes" id="UP000772181">
    <property type="component" value="Unassembled WGS sequence"/>
</dbReference>
<evidence type="ECO:0000313" key="5">
    <source>
        <dbReference type="Proteomes" id="UP000772181"/>
    </source>
</evidence>
<comment type="caution">
    <text evidence="4">The sequence shown here is derived from an EMBL/GenBank/DDBJ whole genome shotgun (WGS) entry which is preliminary data.</text>
</comment>
<dbReference type="InterPro" id="IPR018376">
    <property type="entry name" value="Enoyl-CoA_hyd/isom_CS"/>
</dbReference>
<comment type="similarity">
    <text evidence="1 3">Belongs to the enoyl-CoA hydratase/isomerase family.</text>
</comment>
<accession>A0A933LQ52</accession>
<dbReference type="Gene3D" id="1.10.12.10">
    <property type="entry name" value="Lyase 2-enoyl-coa Hydratase, Chain A, domain 2"/>
    <property type="match status" value="1"/>
</dbReference>
<evidence type="ECO:0000256" key="2">
    <source>
        <dbReference type="ARBA" id="ARBA00023239"/>
    </source>
</evidence>
<dbReference type="FunFam" id="1.10.12.10:FF:000001">
    <property type="entry name" value="Probable enoyl-CoA hydratase, mitochondrial"/>
    <property type="match status" value="1"/>
</dbReference>
<keyword evidence="2" id="KW-0456">Lyase</keyword>
<dbReference type="AlphaFoldDB" id="A0A933LQ52"/>
<organism evidence="4 5">
    <name type="scientific">Tectimicrobiota bacterium</name>
    <dbReference type="NCBI Taxonomy" id="2528274"/>
    <lineage>
        <taxon>Bacteria</taxon>
        <taxon>Pseudomonadati</taxon>
        <taxon>Nitrospinota/Tectimicrobiota group</taxon>
        <taxon>Candidatus Tectimicrobiota</taxon>
    </lineage>
</organism>
<dbReference type="CDD" id="cd06558">
    <property type="entry name" value="crotonase-like"/>
    <property type="match status" value="1"/>
</dbReference>
<dbReference type="PANTHER" id="PTHR43459">
    <property type="entry name" value="ENOYL-COA HYDRATASE"/>
    <property type="match status" value="1"/>
</dbReference>
<evidence type="ECO:0000256" key="1">
    <source>
        <dbReference type="ARBA" id="ARBA00005254"/>
    </source>
</evidence>
<gene>
    <name evidence="4" type="ORF">HY730_05465</name>
</gene>
<evidence type="ECO:0000313" key="4">
    <source>
        <dbReference type="EMBL" id="MBI4595813.1"/>
    </source>
</evidence>